<dbReference type="InterPro" id="IPR003967">
    <property type="entry name" value="K_chnl_volt-dep_ERG"/>
</dbReference>
<dbReference type="GO" id="GO:0003677">
    <property type="term" value="F:DNA binding"/>
    <property type="evidence" value="ECO:0007669"/>
    <property type="project" value="InterPro"/>
</dbReference>
<dbReference type="GO" id="GO:0007165">
    <property type="term" value="P:signal transduction"/>
    <property type="evidence" value="ECO:0007669"/>
    <property type="project" value="UniProtKB-ARBA"/>
</dbReference>
<keyword evidence="16 49" id="KW-0479">Metal-binding</keyword>
<dbReference type="InterPro" id="IPR014710">
    <property type="entry name" value="RmlC-like_jellyroll"/>
</dbReference>
<feature type="compositionally biased region" description="Polar residues" evidence="51">
    <location>
        <begin position="1073"/>
        <end position="1086"/>
    </location>
</feature>
<dbReference type="InterPro" id="IPR000595">
    <property type="entry name" value="cNMP-bd_dom"/>
</dbReference>
<comment type="catalytic activity">
    <reaction evidence="42">
        <text>ATP + H2O = ADP + phosphate + H(+)</text>
        <dbReference type="Rhea" id="RHEA:13065"/>
        <dbReference type="ChEBI" id="CHEBI:15377"/>
        <dbReference type="ChEBI" id="CHEBI:15378"/>
        <dbReference type="ChEBI" id="CHEBI:30616"/>
        <dbReference type="ChEBI" id="CHEBI:43474"/>
        <dbReference type="ChEBI" id="CHEBI:456216"/>
        <dbReference type="EC" id="3.6.4.13"/>
    </reaction>
    <physiologicalReaction direction="left-to-right" evidence="42">
        <dbReference type="Rhea" id="RHEA:13066"/>
    </physiologicalReaction>
</comment>
<dbReference type="SUPFAM" id="SSF52540">
    <property type="entry name" value="P-loop containing nucleoside triphosphate hydrolases"/>
    <property type="match status" value="1"/>
</dbReference>
<evidence type="ECO:0000256" key="18">
    <source>
        <dbReference type="ARBA" id="ARBA00022741"/>
    </source>
</evidence>
<evidence type="ECO:0000256" key="35">
    <source>
        <dbReference type="ARBA" id="ARBA00023303"/>
    </source>
</evidence>
<feature type="binding site" evidence="49">
    <location>
        <position position="2018"/>
    </location>
    <ligand>
        <name>Zn(2+)</name>
        <dbReference type="ChEBI" id="CHEBI:29105"/>
    </ligand>
</feature>
<evidence type="ECO:0000256" key="47">
    <source>
        <dbReference type="ARBA" id="ARBA00078831"/>
    </source>
</evidence>
<dbReference type="SUPFAM" id="SSF51206">
    <property type="entry name" value="cAMP-binding domain-like"/>
    <property type="match status" value="1"/>
</dbReference>
<evidence type="ECO:0000256" key="50">
    <source>
        <dbReference type="SAM" id="Coils"/>
    </source>
</evidence>
<dbReference type="Pfam" id="PF00520">
    <property type="entry name" value="Ion_trans"/>
    <property type="match status" value="1"/>
</dbReference>
<feature type="compositionally biased region" description="Acidic residues" evidence="51">
    <location>
        <begin position="1754"/>
        <end position="1768"/>
    </location>
</feature>
<dbReference type="PANTHER" id="PTHR10217">
    <property type="entry name" value="VOLTAGE AND LIGAND GATED POTASSIUM CHANNEL"/>
    <property type="match status" value="1"/>
</dbReference>
<dbReference type="CDD" id="cd00038">
    <property type="entry name" value="CAP_ED"/>
    <property type="match status" value="1"/>
</dbReference>
<comment type="similarity">
    <text evidence="6">Belongs to the potassium channel family. H (Eag) (TC 1.A.1.20) subfamily. Kv11.1/KCNH2 sub-subfamily.</text>
</comment>
<evidence type="ECO:0000256" key="2">
    <source>
        <dbReference type="ARBA" id="ARBA00004173"/>
    </source>
</evidence>
<keyword evidence="8" id="KW-0813">Transport</keyword>
<evidence type="ECO:0000256" key="32">
    <source>
        <dbReference type="ARBA" id="ARBA00023128"/>
    </source>
</evidence>
<evidence type="ECO:0000256" key="46">
    <source>
        <dbReference type="ARBA" id="ARBA00075666"/>
    </source>
</evidence>
<evidence type="ECO:0000256" key="29">
    <source>
        <dbReference type="ARBA" id="ARBA00022989"/>
    </source>
</evidence>
<dbReference type="Pfam" id="PF16739">
    <property type="entry name" value="CARD_2"/>
    <property type="match status" value="2"/>
</dbReference>
<evidence type="ECO:0000256" key="31">
    <source>
        <dbReference type="ARBA" id="ARBA00023118"/>
    </source>
</evidence>
<dbReference type="PRINTS" id="PR01463">
    <property type="entry name" value="EAGCHANLFMLY"/>
</dbReference>
<evidence type="ECO:0000313" key="57">
    <source>
        <dbReference type="EMBL" id="KAG5213786.1"/>
    </source>
</evidence>
<keyword evidence="21" id="KW-0631">Potassium channel</keyword>
<dbReference type="Pfam" id="PF00027">
    <property type="entry name" value="cNMP_binding"/>
    <property type="match status" value="1"/>
</dbReference>
<dbReference type="Pfam" id="PF18119">
    <property type="entry name" value="RIG-I_C"/>
    <property type="match status" value="1"/>
</dbReference>
<evidence type="ECO:0000256" key="34">
    <source>
        <dbReference type="ARBA" id="ARBA00023242"/>
    </source>
</evidence>
<feature type="region of interest" description="Disordered" evidence="51">
    <location>
        <begin position="1069"/>
        <end position="1105"/>
    </location>
</feature>
<evidence type="ECO:0000256" key="9">
    <source>
        <dbReference type="ARBA" id="ARBA00022475"/>
    </source>
</evidence>
<dbReference type="Gene3D" id="1.10.287.70">
    <property type="match status" value="1"/>
</dbReference>
<dbReference type="SMART" id="SM00100">
    <property type="entry name" value="cNMP"/>
    <property type="match status" value="1"/>
</dbReference>
<keyword evidence="24" id="KW-0832">Ubl conjugation</keyword>
<keyword evidence="29 52" id="KW-1133">Transmembrane helix</keyword>
<evidence type="ECO:0000256" key="19">
    <source>
        <dbReference type="ARBA" id="ARBA00022801"/>
    </source>
</evidence>
<keyword evidence="34" id="KW-0539">Nucleus</keyword>
<keyword evidence="26" id="KW-0851">Voltage-gated channel</keyword>
<dbReference type="InterPro" id="IPR000014">
    <property type="entry name" value="PAS"/>
</dbReference>
<feature type="domain" description="Cyclic nucleotide-binding" evidence="53">
    <location>
        <begin position="712"/>
        <end position="812"/>
    </location>
</feature>
<evidence type="ECO:0000256" key="17">
    <source>
        <dbReference type="ARBA" id="ARBA00022737"/>
    </source>
</evidence>
<dbReference type="Proteomes" id="UP000664991">
    <property type="component" value="Unassembled WGS sequence"/>
</dbReference>
<dbReference type="SUPFAM" id="SSF47986">
    <property type="entry name" value="DEATH domain"/>
    <property type="match status" value="1"/>
</dbReference>
<feature type="transmembrane region" description="Helical" evidence="52">
    <location>
        <begin position="612"/>
        <end position="633"/>
    </location>
</feature>
<dbReference type="GO" id="GO:0016787">
    <property type="term" value="F:hydrolase activity"/>
    <property type="evidence" value="ECO:0007669"/>
    <property type="project" value="UniProtKB-KW"/>
</dbReference>
<dbReference type="GO" id="GO:0005634">
    <property type="term" value="C:nucleus"/>
    <property type="evidence" value="ECO:0007669"/>
    <property type="project" value="UniProtKB-SubCell"/>
</dbReference>
<dbReference type="SMART" id="SM00490">
    <property type="entry name" value="HELICc"/>
    <property type="match status" value="1"/>
</dbReference>
<dbReference type="CDD" id="cd18802">
    <property type="entry name" value="SF2_C_dicer"/>
    <property type="match status" value="1"/>
</dbReference>
<evidence type="ECO:0000256" key="24">
    <source>
        <dbReference type="ARBA" id="ARBA00022843"/>
    </source>
</evidence>
<dbReference type="GO" id="GO:0005242">
    <property type="term" value="F:inward rectifier potassium channel activity"/>
    <property type="evidence" value="ECO:0007669"/>
    <property type="project" value="TreeGrafter"/>
</dbReference>
<name>A0A836D5I8_SHEEP</name>
<comment type="subunit">
    <text evidence="44">Monomer in the absence of ligands and homodimerizes in the presence of dsRNA ligands. Can assemble into helical or linear polymeric filaments on long dsRNA. Interacts with MAVS/IPS1. Interacts (via the CARD domains) with TKFC, the interaction is inhibited by viral infection. Interacts with PCBP2. Interacts with NLRC5. Interacts with PIAS2-beta. Interacts with DDX60. Interacts with ANKRD17. Interacts with IKBKE. Interacts with ATG5 and ATG12, either as ATG5 and ATG12 monomers or as ATG12-ATG5 conjugates. Interacts with ZCCHC3; leading to activate IFIH1/MDA5. Interacts with RNF123. Interacts with DDX3X. Interacts with NOD1; this interaction promotes transcription of antiviral genes and inhibition of viral replication. Interacts with ECSIT; this interaction bridges IFIH1 to the MAVS complex at the mitochondrion.</text>
</comment>
<keyword evidence="50" id="KW-0175">Coiled coil</keyword>
<dbReference type="Gene3D" id="3.40.50.300">
    <property type="entry name" value="P-loop containing nucleotide triphosphate hydrolases"/>
    <property type="match status" value="2"/>
</dbReference>
<evidence type="ECO:0000256" key="30">
    <source>
        <dbReference type="ARBA" id="ARBA00023065"/>
    </source>
</evidence>
<feature type="compositionally biased region" description="Basic and acidic residues" evidence="51">
    <location>
        <begin position="948"/>
        <end position="970"/>
    </location>
</feature>
<keyword evidence="30" id="KW-0406">Ion transport</keyword>
<evidence type="ECO:0000256" key="20">
    <source>
        <dbReference type="ARBA" id="ARBA00022806"/>
    </source>
</evidence>
<dbReference type="GO" id="GO:0051607">
    <property type="term" value="P:defense response to virus"/>
    <property type="evidence" value="ECO:0007669"/>
    <property type="project" value="UniProtKB-KW"/>
</dbReference>
<dbReference type="GO" id="GO:0003723">
    <property type="term" value="F:RNA binding"/>
    <property type="evidence" value="ECO:0007669"/>
    <property type="project" value="UniProtKB-KW"/>
</dbReference>
<dbReference type="FunFam" id="1.20.1320.30:FF:000001">
    <property type="entry name" value="Interferon-induced with helicase C domain 1"/>
    <property type="match status" value="1"/>
</dbReference>
<evidence type="ECO:0000256" key="28">
    <source>
        <dbReference type="ARBA" id="ARBA00022958"/>
    </source>
</evidence>
<dbReference type="Gene3D" id="3.30.450.20">
    <property type="entry name" value="PAS domain"/>
    <property type="match status" value="1"/>
</dbReference>
<evidence type="ECO:0000256" key="49">
    <source>
        <dbReference type="PROSITE-ProRule" id="PRU01125"/>
    </source>
</evidence>
<dbReference type="FunFam" id="3.40.50.300:FF:000893">
    <property type="entry name" value="Interferon-induced with helicase C domain 1"/>
    <property type="match status" value="1"/>
</dbReference>
<evidence type="ECO:0000256" key="14">
    <source>
        <dbReference type="ARBA" id="ARBA00022588"/>
    </source>
</evidence>
<dbReference type="SMART" id="SM00487">
    <property type="entry name" value="DEXDc"/>
    <property type="match status" value="1"/>
</dbReference>
<feature type="region of interest" description="Disordered" evidence="51">
    <location>
        <begin position="167"/>
        <end position="190"/>
    </location>
</feature>
<dbReference type="InterPro" id="IPR035965">
    <property type="entry name" value="PAS-like_dom_sf"/>
</dbReference>
<dbReference type="InterPro" id="IPR003938">
    <property type="entry name" value="K_chnl_volt-dep_EAG/ELK/ERG"/>
</dbReference>
<dbReference type="InterPro" id="IPR021673">
    <property type="entry name" value="RLR_CTR"/>
</dbReference>
<dbReference type="FunFam" id="1.10.1200.260:FF:000001">
    <property type="entry name" value="Potassium voltage-gated channel subfamily H member 7"/>
    <property type="match status" value="1"/>
</dbReference>
<dbReference type="Gene3D" id="2.60.120.10">
    <property type="entry name" value="Jelly Rolls"/>
    <property type="match status" value="1"/>
</dbReference>
<feature type="binding site" evidence="49">
    <location>
        <position position="2015"/>
    </location>
    <ligand>
        <name>Zn(2+)</name>
        <dbReference type="ChEBI" id="CHEBI:29105"/>
    </ligand>
</feature>
<dbReference type="GO" id="GO:0003724">
    <property type="term" value="F:RNA helicase activity"/>
    <property type="evidence" value="ECO:0007669"/>
    <property type="project" value="UniProtKB-EC"/>
</dbReference>
<keyword evidence="20" id="KW-0347">Helicase</keyword>
<evidence type="ECO:0000256" key="39">
    <source>
        <dbReference type="ARBA" id="ARBA00046729"/>
    </source>
</evidence>
<dbReference type="GO" id="GO:0045087">
    <property type="term" value="P:innate immune response"/>
    <property type="evidence" value="ECO:0007669"/>
    <property type="project" value="UniProtKB-KW"/>
</dbReference>
<comment type="function">
    <text evidence="43">Pore-forming (alpha) subunit of voltage-gated inwardly rectifying potassium channel. Characterized by unusual gating kinetics by producing relatively small outward currents during membrane depolarization and large inward currents during subsequent repolarization which reflect a rapid inactivation during depolarization and quick recovery from inactivation but slow deactivation (closing) during repolarization. Channel properties are modulated by cAMP and subunit assembly. Forms a stable complex with KCNE1 or KCNE2, and that this heteromultimerization regulates inward rectifier potassium channel activity.</text>
</comment>
<dbReference type="InterPro" id="IPR038557">
    <property type="entry name" value="RLR_C_sf"/>
</dbReference>
<evidence type="ECO:0000256" key="6">
    <source>
        <dbReference type="ARBA" id="ARBA00007076"/>
    </source>
</evidence>
<comment type="caution">
    <text evidence="57">The sequence shown here is derived from an EMBL/GenBank/DDBJ whole genome shotgun (WGS) entry which is preliminary data.</text>
</comment>
<keyword evidence="17" id="KW-0677">Repeat</keyword>
<keyword evidence="23" id="KW-0067">ATP-binding</keyword>
<comment type="subunit">
    <text evidence="39">The potassium channel is probably composed of a homo- or heterotetrameric complex of pore-forming alpha subunits that can associate with modulating beta subunits. Interacts with DNAJB12 and DNAJB14; chaperones DNAJB12 and DNAJB14 promote tetramerization. Heteromultimer with KCNH6/ERG2 and KCNH7/ERG3. Interacts with ALG10B. Forms a stable complex with KCNE1 or KCNE2, and that this heteromultimerization regulates Inward rectifier potassium channel activity. Interacts with CANX. The core-glycosylated, but not the fully glycosylated form interacts with RNF207. Interacts with NDFIP1 and NDFIP2; this interaction decreases the cell membrane expression by targeting KCNH2, through interaction with NEDD4L, for the degradation through the multivesicular bodies (MVBs)-lysosomal pathway.</text>
</comment>
<dbReference type="CDD" id="cd15807">
    <property type="entry name" value="MDA5_C"/>
    <property type="match status" value="1"/>
</dbReference>
<evidence type="ECO:0000259" key="53">
    <source>
        <dbReference type="PROSITE" id="PS50042"/>
    </source>
</evidence>
<evidence type="ECO:0000259" key="54">
    <source>
        <dbReference type="PROSITE" id="PS51192"/>
    </source>
</evidence>
<dbReference type="InterPro" id="IPR041204">
    <property type="entry name" value="RIG-I-like_C"/>
</dbReference>
<evidence type="ECO:0000256" key="15">
    <source>
        <dbReference type="ARBA" id="ARBA00022692"/>
    </source>
</evidence>
<dbReference type="Pfam" id="PF00271">
    <property type="entry name" value="Helicase_C"/>
    <property type="match status" value="1"/>
</dbReference>
<keyword evidence="18" id="KW-0547">Nucleotide-binding</keyword>
<evidence type="ECO:0000256" key="52">
    <source>
        <dbReference type="SAM" id="Phobius"/>
    </source>
</evidence>
<evidence type="ECO:0000256" key="26">
    <source>
        <dbReference type="ARBA" id="ARBA00022882"/>
    </source>
</evidence>
<gene>
    <name evidence="57" type="ORF">JEQ12_009572</name>
</gene>
<evidence type="ECO:0000256" key="44">
    <source>
        <dbReference type="ARBA" id="ARBA00065849"/>
    </source>
</evidence>
<dbReference type="FunFam" id="1.10.533.10:FF:000084">
    <property type="entry name" value="Interferon-induced with helicase C domain 1"/>
    <property type="match status" value="1"/>
</dbReference>
<dbReference type="InterPro" id="IPR031964">
    <property type="entry name" value="CARD_dom"/>
</dbReference>
<evidence type="ECO:0000256" key="41">
    <source>
        <dbReference type="ARBA" id="ARBA00047201"/>
    </source>
</evidence>
<evidence type="ECO:0000256" key="37">
    <source>
        <dbReference type="ARBA" id="ARBA00031970"/>
    </source>
</evidence>
<evidence type="ECO:0000256" key="22">
    <source>
        <dbReference type="ARBA" id="ARBA00022833"/>
    </source>
</evidence>
<evidence type="ECO:0000256" key="10">
    <source>
        <dbReference type="ARBA" id="ARBA00022490"/>
    </source>
</evidence>
<evidence type="ECO:0000256" key="40">
    <source>
        <dbReference type="ARBA" id="ARBA00047187"/>
    </source>
</evidence>
<keyword evidence="19" id="KW-0378">Hydrolase</keyword>
<keyword evidence="25" id="KW-0391">Immunity</keyword>
<dbReference type="SUPFAM" id="SSF55785">
    <property type="entry name" value="PYP-like sensor domain (PAS domain)"/>
    <property type="match status" value="1"/>
</dbReference>
<evidence type="ECO:0000259" key="55">
    <source>
        <dbReference type="PROSITE" id="PS51194"/>
    </source>
</evidence>
<dbReference type="Pfam" id="PF11648">
    <property type="entry name" value="RIG-I_C-RD"/>
    <property type="match status" value="1"/>
</dbReference>
<evidence type="ECO:0000256" key="42">
    <source>
        <dbReference type="ARBA" id="ARBA00049390"/>
    </source>
</evidence>
<keyword evidence="31" id="KW-0051">Antiviral defense</keyword>
<dbReference type="GO" id="GO:0005886">
    <property type="term" value="C:plasma membrane"/>
    <property type="evidence" value="ECO:0007669"/>
    <property type="project" value="UniProtKB-SubCell"/>
</dbReference>
<dbReference type="CDD" id="cd12090">
    <property type="entry name" value="MDA5_ID"/>
    <property type="match status" value="1"/>
</dbReference>
<dbReference type="GO" id="GO:0042391">
    <property type="term" value="P:regulation of membrane potential"/>
    <property type="evidence" value="ECO:0007669"/>
    <property type="project" value="TreeGrafter"/>
</dbReference>
<dbReference type="FunFam" id="3.40.50.300:FF:000736">
    <property type="entry name" value="Interferon-induced helicase C domain-containing protein 1"/>
    <property type="match status" value="1"/>
</dbReference>
<keyword evidence="12" id="KW-0633">Potassium transport</keyword>
<dbReference type="SUPFAM" id="SSF81324">
    <property type="entry name" value="Voltage-gated potassium channels"/>
    <property type="match status" value="1"/>
</dbReference>
<dbReference type="PROSITE" id="PS51194">
    <property type="entry name" value="HELICASE_CTER"/>
    <property type="match status" value="1"/>
</dbReference>
<dbReference type="PROSITE" id="PS51789">
    <property type="entry name" value="RLR_CTR"/>
    <property type="match status" value="1"/>
</dbReference>
<dbReference type="Pfam" id="PF13426">
    <property type="entry name" value="PAS_9"/>
    <property type="match status" value="1"/>
</dbReference>
<dbReference type="FunFam" id="2.170.150.30:FF:000002">
    <property type="entry name" value="Interferon-induced with helicase C domain 1"/>
    <property type="match status" value="1"/>
</dbReference>
<dbReference type="InterPro" id="IPR027417">
    <property type="entry name" value="P-loop_NTPase"/>
</dbReference>
<evidence type="ECO:0000256" key="25">
    <source>
        <dbReference type="ARBA" id="ARBA00022859"/>
    </source>
</evidence>
<evidence type="ECO:0000256" key="51">
    <source>
        <dbReference type="SAM" id="MobiDB-lite"/>
    </source>
</evidence>
<feature type="transmembrane region" description="Helical" evidence="52">
    <location>
        <begin position="379"/>
        <end position="400"/>
    </location>
</feature>
<dbReference type="InterPro" id="IPR006935">
    <property type="entry name" value="Helicase/UvrB_N"/>
</dbReference>
<keyword evidence="10" id="KW-0963">Cytoplasm</keyword>
<comment type="subcellular location">
    <subcellularLocation>
        <location evidence="4">Cell membrane</location>
        <topology evidence="4">Multi-pass membrane protein</topology>
    </subcellularLocation>
    <subcellularLocation>
        <location evidence="3">Cytoplasm</location>
    </subcellularLocation>
    <subcellularLocation>
        <location evidence="2">Mitochondrion</location>
    </subcellularLocation>
    <subcellularLocation>
        <location evidence="1">Nucleus</location>
    </subcellularLocation>
</comment>
<evidence type="ECO:0000256" key="1">
    <source>
        <dbReference type="ARBA" id="ARBA00004123"/>
    </source>
</evidence>
<feature type="compositionally biased region" description="Low complexity" evidence="51">
    <location>
        <begin position="1387"/>
        <end position="1399"/>
    </location>
</feature>
<dbReference type="PRINTS" id="PR01470">
    <property type="entry name" value="ERGCHANNEL"/>
</dbReference>
<dbReference type="Gene3D" id="1.20.1320.30">
    <property type="match status" value="1"/>
</dbReference>
<feature type="domain" description="RLR CTR" evidence="56">
    <location>
        <begin position="2001"/>
        <end position="2129"/>
    </location>
</feature>
<evidence type="ECO:0000256" key="43">
    <source>
        <dbReference type="ARBA" id="ARBA00054598"/>
    </source>
</evidence>
<dbReference type="FunFam" id="2.60.120.10:FF:000011">
    <property type="entry name" value="Potassium channel, voltage-gated eag-related subfamily H, member 7"/>
    <property type="match status" value="1"/>
</dbReference>
<dbReference type="InterPro" id="IPR014001">
    <property type="entry name" value="Helicase_ATP-bd"/>
</dbReference>
<dbReference type="Gene3D" id="2.170.150.30">
    <property type="entry name" value="RIG-I-like receptor, C-terminal regulatory domain"/>
    <property type="match status" value="1"/>
</dbReference>
<proteinExistence type="inferred from homology"/>
<reference evidence="57 58" key="1">
    <citation type="submission" date="2020-12" db="EMBL/GenBank/DDBJ databases">
        <title>De novo assembly of Tibetan sheep genome.</title>
        <authorList>
            <person name="Li X."/>
        </authorList>
    </citation>
    <scope>NUCLEOTIDE SEQUENCE [LARGE SCALE GENOMIC DNA]</scope>
    <source>
        <tissue evidence="57">Heart</tissue>
    </source>
</reference>
<keyword evidence="28" id="KW-0630">Potassium</keyword>
<dbReference type="InterPro" id="IPR050818">
    <property type="entry name" value="KCNH_animal-type"/>
</dbReference>
<dbReference type="GO" id="GO:0005739">
    <property type="term" value="C:mitochondrion"/>
    <property type="evidence" value="ECO:0007669"/>
    <property type="project" value="UniProtKB-SubCell"/>
</dbReference>
<protein>
    <recommendedName>
        <fullName evidence="45">Interferon-induced helicase C domain-containing protein 1</fullName>
        <ecNumber evidence="7">3.6.4.13</ecNumber>
    </recommendedName>
    <alternativeName>
        <fullName evidence="36">Ether-a-go-go-related gene potassium channel 1</fullName>
    </alternativeName>
    <alternativeName>
        <fullName evidence="46">Helicase with 2 CARD domains</fullName>
    </alternativeName>
    <alternativeName>
        <fullName evidence="48">Melanoma differentiation-associated protein 5</fullName>
    </alternativeName>
    <alternativeName>
        <fullName evidence="41">Potassium voltage-gated channel subfamily H member 2</fullName>
    </alternativeName>
    <alternativeName>
        <fullName evidence="47">RIG-I-like receptor 2</fullName>
    </alternativeName>
    <alternativeName>
        <fullName evidence="40">Voltage-gated inwardly rectifying potassium channel KCNH2</fullName>
    </alternativeName>
    <alternativeName>
        <fullName evidence="37">Voltage-gated potassium channel subunit Kv11.1</fullName>
    </alternativeName>
</protein>
<keyword evidence="35" id="KW-0407">Ion channel</keyword>
<feature type="transmembrane region" description="Helical" evidence="52">
    <location>
        <begin position="581"/>
        <end position="600"/>
    </location>
</feature>
<dbReference type="Pfam" id="PF04851">
    <property type="entry name" value="ResIII"/>
    <property type="match status" value="1"/>
</dbReference>
<dbReference type="InterPro" id="IPR001650">
    <property type="entry name" value="Helicase_C-like"/>
</dbReference>
<keyword evidence="13" id="KW-0597">Phosphoprotein</keyword>
<evidence type="ECO:0000256" key="11">
    <source>
        <dbReference type="ARBA" id="ARBA00022499"/>
    </source>
</evidence>
<dbReference type="PANTHER" id="PTHR10217:SF466">
    <property type="entry name" value="POTASSIUM VOLTAGE-GATED CHANNEL SUBFAMILY H MEMBER 7"/>
    <property type="match status" value="1"/>
</dbReference>
<evidence type="ECO:0000313" key="58">
    <source>
        <dbReference type="Proteomes" id="UP000664991"/>
    </source>
</evidence>
<dbReference type="PROSITE" id="PS51192">
    <property type="entry name" value="HELICASE_ATP_BIND_1"/>
    <property type="match status" value="1"/>
</dbReference>
<feature type="region of interest" description="Disordered" evidence="51">
    <location>
        <begin position="1754"/>
        <end position="1774"/>
    </location>
</feature>
<feature type="binding site" evidence="49">
    <location>
        <position position="2070"/>
    </location>
    <ligand>
        <name>Zn(2+)</name>
        <dbReference type="ChEBI" id="CHEBI:29105"/>
    </ligand>
</feature>
<dbReference type="FunFam" id="1.10.287.70:FF:000020">
    <property type="entry name" value="Potassium channel, voltage-gated eag-related subfamily H, member 7"/>
    <property type="match status" value="1"/>
</dbReference>
<feature type="domain" description="Helicase ATP-binding" evidence="54">
    <location>
        <begin position="1426"/>
        <end position="1619"/>
    </location>
</feature>
<feature type="region of interest" description="Disordered" evidence="51">
    <location>
        <begin position="1381"/>
        <end position="1415"/>
    </location>
</feature>
<evidence type="ECO:0000256" key="8">
    <source>
        <dbReference type="ARBA" id="ARBA00022448"/>
    </source>
</evidence>
<keyword evidence="14" id="KW-0399">Innate immunity</keyword>
<evidence type="ECO:0000256" key="16">
    <source>
        <dbReference type="ARBA" id="ARBA00022723"/>
    </source>
</evidence>
<evidence type="ECO:0000256" key="5">
    <source>
        <dbReference type="ARBA" id="ARBA00006866"/>
    </source>
</evidence>
<evidence type="ECO:0000256" key="36">
    <source>
        <dbReference type="ARBA" id="ARBA00030015"/>
    </source>
</evidence>
<dbReference type="InterPro" id="IPR018490">
    <property type="entry name" value="cNMP-bd_dom_sf"/>
</dbReference>
<evidence type="ECO:0000256" key="7">
    <source>
        <dbReference type="ARBA" id="ARBA00012552"/>
    </source>
</evidence>
<feature type="domain" description="Helicase C-terminal" evidence="55">
    <location>
        <begin position="1808"/>
        <end position="1985"/>
    </location>
</feature>
<feature type="region of interest" description="Disordered" evidence="51">
    <location>
        <begin position="919"/>
        <end position="980"/>
    </location>
</feature>
<dbReference type="GO" id="GO:0005524">
    <property type="term" value="F:ATP binding"/>
    <property type="evidence" value="ECO:0007669"/>
    <property type="project" value="UniProtKB-KW"/>
</dbReference>
<evidence type="ECO:0000256" key="45">
    <source>
        <dbReference type="ARBA" id="ARBA00071709"/>
    </source>
</evidence>
<evidence type="ECO:0000256" key="13">
    <source>
        <dbReference type="ARBA" id="ARBA00022553"/>
    </source>
</evidence>
<evidence type="ECO:0000256" key="23">
    <source>
        <dbReference type="ARBA" id="ARBA00022840"/>
    </source>
</evidence>
<keyword evidence="32" id="KW-0496">Mitochondrion</keyword>
<dbReference type="EC" id="3.6.4.13" evidence="7"/>
<feature type="transmembrane region" description="Helical" evidence="52">
    <location>
        <begin position="516"/>
        <end position="540"/>
    </location>
</feature>
<keyword evidence="27" id="KW-0694">RNA-binding</keyword>
<dbReference type="CDD" id="cd00130">
    <property type="entry name" value="PAS"/>
    <property type="match status" value="1"/>
</dbReference>
<evidence type="ECO:0000256" key="27">
    <source>
        <dbReference type="ARBA" id="ARBA00022884"/>
    </source>
</evidence>
<comment type="catalytic activity">
    <reaction evidence="38">
        <text>K(+)(in) = K(+)(out)</text>
        <dbReference type="Rhea" id="RHEA:29463"/>
        <dbReference type="ChEBI" id="CHEBI:29103"/>
    </reaction>
</comment>
<comment type="similarity">
    <text evidence="5">Belongs to the helicase family. RLR subfamily.</text>
</comment>
<dbReference type="Gene3D" id="1.10.1200.260">
    <property type="match status" value="1"/>
</dbReference>
<dbReference type="GO" id="GO:0008270">
    <property type="term" value="F:zinc ion binding"/>
    <property type="evidence" value="ECO:0007669"/>
    <property type="project" value="UniProtKB-UniRule"/>
</dbReference>
<keyword evidence="11" id="KW-1017">Isopeptide bond</keyword>
<evidence type="ECO:0000259" key="56">
    <source>
        <dbReference type="PROSITE" id="PS51789"/>
    </source>
</evidence>
<dbReference type="PROSITE" id="PS50042">
    <property type="entry name" value="CNMP_BINDING_3"/>
    <property type="match status" value="1"/>
</dbReference>
<keyword evidence="33 52" id="KW-0472">Membrane</keyword>
<keyword evidence="22 49" id="KW-0862">Zinc</keyword>
<evidence type="ECO:0000256" key="3">
    <source>
        <dbReference type="ARBA" id="ARBA00004496"/>
    </source>
</evidence>
<feature type="binding site" evidence="49">
    <location>
        <position position="2073"/>
    </location>
    <ligand>
        <name>Zn(2+)</name>
        <dbReference type="ChEBI" id="CHEBI:29105"/>
    </ligand>
</feature>
<keyword evidence="9" id="KW-1003">Cell membrane</keyword>
<evidence type="ECO:0000256" key="38">
    <source>
        <dbReference type="ARBA" id="ARBA00034430"/>
    </source>
</evidence>
<dbReference type="Gene3D" id="1.10.533.10">
    <property type="entry name" value="Death Domain, Fas"/>
    <property type="match status" value="2"/>
</dbReference>
<evidence type="ECO:0000256" key="12">
    <source>
        <dbReference type="ARBA" id="ARBA00022538"/>
    </source>
</evidence>
<organism evidence="57 58">
    <name type="scientific">Ovis aries</name>
    <name type="common">Sheep</name>
    <dbReference type="NCBI Taxonomy" id="9940"/>
    <lineage>
        <taxon>Eukaryota</taxon>
        <taxon>Metazoa</taxon>
        <taxon>Chordata</taxon>
        <taxon>Craniata</taxon>
        <taxon>Vertebrata</taxon>
        <taxon>Euteleostomi</taxon>
        <taxon>Mammalia</taxon>
        <taxon>Eutheria</taxon>
        <taxon>Laurasiatheria</taxon>
        <taxon>Artiodactyla</taxon>
        <taxon>Ruminantia</taxon>
        <taxon>Pecora</taxon>
        <taxon>Bovidae</taxon>
        <taxon>Caprinae</taxon>
        <taxon>Ovis</taxon>
    </lineage>
</organism>
<keyword evidence="15 52" id="KW-0812">Transmembrane</keyword>
<sequence length="2134" mass="240717">MHKTRTKFFQISAWENFLDTEHESKERTEVLIGEDNISGRENDTAEKQILENKKFIIANARVQNCAIIYCNDGFCEMTGFSRPDVMQKPCTCDFLHGPETKRHDVAQIAQALLGSEERKVEVTYYHKNGKLFGFKFPGLRVLTYRKQSLPQEDPDVVVIESSKHSDDSVAMKHLKSPTKESCSPSEADDTKALIQPGKCSPLVNISGPLDHSSPKRQWDRLYPDMLQSSSQLTHSRSKESLCSIRRASSVHDIEGFSVHPKNIFRDRHASEGPFNHIKSSLLGSTSDSNLNKYSTINKIPQLTLNFSDVKAEKKNASPPSSDKTIIAPKVKDRTHNVTEKVTQVLSLGADVLPEYKLQTPRINKFTILHYSPFKAVWDWLILLLVIYTAIFTPYSAAFLLNDREEQKRRECGYACSPLNVVDLIVDIMFIIDILINFRTTYVNQNEEVVSDPAKIAIHYFKGWFLIDMVAAIPFDLLIFGSGSDETTTLIGLLKTARLLRLVRVARKLDRYSEYGAAVLMLLMCIFALIAHWLACIWYAIGNVERPYLTDKIGWLDSLGQQIGKRYNDSDSSSGPSIKDKYVTALYFTFSSLTSVGFGNVSPNTNSEKIFSICVMLIGSLMYASIFGNVSAIIQRLYSGTARYHMQMLRVKEFIRFHQIPNPLRQRLEEYFQHAWTYTNGIDMNMVLKGFPECLQADICLHLNQTLLQNCKAFRGASKGCLRALAMKFKTTHAPPGDTLVHCGDVLTALYFLSRGSIEILKDDIVVAILGKNDIFGEMVHLYAKPGKSNADVRALTYCDLHKIQREDLLEVLDMYPEFSDHFLTNLELTFNLRHESAKADLLLRSQSMNDSEADNCKLRRRLSFDSEGDKDFGKESTTNDPEDSVDTIRHYQSSKKHFEEKKSRSSSFISSIDDEQKPLFSGLADSPPGIGKATGLGLEETGPTSGRIHIDKRSHSCKDVTDTRSWERENAGTQADEPSPSALQRAAWGVSETESDLTYGEVEQRLDLLQEQLNRLESQMTADIQTILQLLQKQTTVVPPAYSMVTAGGEYQRPAIRLMTTSHPVASIKTDRSFSPSSQKEISKNTPYPLIHKDSPKGPSGTRTPAAFRLAPAQASYTTQSPGAAEYQKQKARVKRYIQVEPVLDYLTFLSPEVKEHIQRTAATTGDIQAADLLLNTLERGNWPLGWARMFVEALRQAGNPLAARYVNPDLTDLPSPSFENAHDECLELLNLLLPTLVDKLLVADVLDKCVEEKLLTVEDRNRVSAAENNGNEAGVRELLKRIVQKENWFSTFLTILRQTGNDELARELTGTNCCEDNTESENLSQEDGLEVKEPLLLATDQPNLEVWDIENSSLESSLADSSIVSESDTSLAEGSVSCLDESLGHNSNMGSDSGTMGSDSDDENVAQRASPEPELNLRPYQLEVAQPALEGKNIIICLPTGSGKTRVAVYIAKDHLDKKKKASEPGKVMVLVNKVPLVEQLFRKEFEPFLKKWYHVTRLSGDTQLKITFPEVVKSHDVIISTAQILENSLLNSEEGEDDGIELSDFSLIIIDECHHTNKEAVYNNIMRRYLKQKLKNNKLKKENKPVIPLPQIVGLTASPGVGGAKKQAKAEEHILKICANLDAVTIKTVKQNINLLKEQIKEPCKKFVIADDTKKDPFKDKLLEIMTKIQIFCQISPMSDFGTQPYEQWLIQMEKKAAKEGNRKDRVCAEHLRKYNEALQINDTIRMIDAYNHLETFYNDEKEKKFAVLLGDDSDESDDDGDNEDVGDGKAPLKLHETDDFLISLFLGNKKKLKKLAQNPEHENEKLIKLRNTIMEQYSRTEGSARGIIFTKTRQSAYALSQWITENEKFSEVGVKAHHLIGAGHSSEFKPMTQNEQKEVISKFRTGKINLLIATTVAEEGLDIKECNIVIRYGLVTNEIAMVQARGRARADESTYVLVAQSGSGVVERETVNDFREKMMYKAIDRVQNMKPEEYAHKILELQMQSIMEKKMKTKRSIAKQFKDKPSLINFLCKNCSVPACSGEDIYVIEKMHHVNMTPEFKKLYFVRGNKALQTTCAEYQTNGEIICNKCGQAWGTMMVHKGLDLPCLKIKNFVVVFRNNLPKKQYKKWVELPITFPDLNYSEYCLFSDED</sequence>
<evidence type="ECO:0000256" key="48">
    <source>
        <dbReference type="ARBA" id="ARBA00081551"/>
    </source>
</evidence>
<dbReference type="InterPro" id="IPR011029">
    <property type="entry name" value="DEATH-like_dom_sf"/>
</dbReference>
<accession>A0A836D5I8</accession>
<dbReference type="InterPro" id="IPR005821">
    <property type="entry name" value="Ion_trans_dom"/>
</dbReference>
<feature type="coiled-coil region" evidence="50">
    <location>
        <begin position="999"/>
        <end position="1026"/>
    </location>
</feature>
<dbReference type="EMBL" id="JAEMGP010000002">
    <property type="protein sequence ID" value="KAG5213786.1"/>
    <property type="molecule type" value="Genomic_DNA"/>
</dbReference>
<dbReference type="GO" id="GO:0034702">
    <property type="term" value="C:monoatomic ion channel complex"/>
    <property type="evidence" value="ECO:0007669"/>
    <property type="project" value="UniProtKB-KW"/>
</dbReference>
<evidence type="ECO:0000256" key="21">
    <source>
        <dbReference type="ARBA" id="ARBA00022826"/>
    </source>
</evidence>
<evidence type="ECO:0000256" key="33">
    <source>
        <dbReference type="ARBA" id="ARBA00023136"/>
    </source>
</evidence>
<feature type="region of interest" description="Disordered" evidence="51">
    <location>
        <begin position="867"/>
        <end position="886"/>
    </location>
</feature>
<evidence type="ECO:0000256" key="4">
    <source>
        <dbReference type="ARBA" id="ARBA00004651"/>
    </source>
</evidence>